<evidence type="ECO:0000256" key="6">
    <source>
        <dbReference type="ARBA" id="ARBA00023136"/>
    </source>
</evidence>
<dbReference type="OrthoDB" id="347124at2759"/>
<comment type="similarity">
    <text evidence="2 7">Belongs to the ERG2 family.</text>
</comment>
<keyword evidence="5 7" id="KW-1133">Transmembrane helix</keyword>
<evidence type="ECO:0000256" key="7">
    <source>
        <dbReference type="RuleBase" id="RU368083"/>
    </source>
</evidence>
<comment type="caution">
    <text evidence="7">Lacks conserved residue(s) required for the propagation of feature annotation.</text>
</comment>
<proteinExistence type="inferred from homology"/>
<dbReference type="AlphaFoldDB" id="A0A6A5BLY8"/>
<keyword evidence="3 7" id="KW-0812">Transmembrane</keyword>
<dbReference type="VEuPathDB" id="AmoebaDB:NF0056720"/>
<dbReference type="InterPro" id="IPR006716">
    <property type="entry name" value="ERG2_sigma1_rcpt-like"/>
</dbReference>
<evidence type="ECO:0000313" key="8">
    <source>
        <dbReference type="EMBL" id="KAF0978037.1"/>
    </source>
</evidence>
<dbReference type="GeneID" id="68110147"/>
<evidence type="ECO:0000256" key="1">
    <source>
        <dbReference type="ARBA" id="ARBA00004586"/>
    </source>
</evidence>
<feature type="transmembrane region" description="Helical" evidence="7">
    <location>
        <begin position="141"/>
        <end position="160"/>
    </location>
</feature>
<sequence>MFFWHLVIGAVILFLFLYTCAKFRVFENLLSRHFVFDPKELDQIVKRAVDKYPNDYSVSLGPIKHGKEETSICEIKDLARNWIRDTPDMDGKFIVTPENPDTIFERRCQYILEQLCEKYPNYCSDVKTMDFFDSKKMKQQWMFNMCGGALGHICVFHFSFTEYIILYGTPVGTSGYSGRYMMDVYDYIIQGHHETYTPGNVRGLYYKPGDMTFLPRFEACSYKSAPHTYMMEYGRGFPGVVLGACYPLVSALFTTLDFYSFYHQIKVVSKHMMKNWFSNRKF</sequence>
<evidence type="ECO:0000256" key="2">
    <source>
        <dbReference type="ARBA" id="ARBA00007141"/>
    </source>
</evidence>
<feature type="transmembrane region" description="Helical" evidence="7">
    <location>
        <begin position="6"/>
        <end position="25"/>
    </location>
</feature>
<evidence type="ECO:0000256" key="5">
    <source>
        <dbReference type="ARBA" id="ARBA00022989"/>
    </source>
</evidence>
<gene>
    <name evidence="8" type="ORF">FDP41_002929</name>
</gene>
<evidence type="ECO:0000256" key="4">
    <source>
        <dbReference type="ARBA" id="ARBA00022824"/>
    </source>
</evidence>
<dbReference type="PANTHER" id="PTHR10868">
    <property type="entry name" value="SIGMA 1-TYPE OPIOID RECEPTOR-RELATED"/>
    <property type="match status" value="1"/>
</dbReference>
<keyword evidence="9" id="KW-1185">Reference proteome</keyword>
<feature type="transmembrane region" description="Helical" evidence="7">
    <location>
        <begin position="240"/>
        <end position="262"/>
    </location>
</feature>
<name>A0A6A5BLY8_NAEFO</name>
<protein>
    <submittedName>
        <fullName evidence="8">Uncharacterized protein</fullName>
    </submittedName>
</protein>
<keyword evidence="4" id="KW-0256">Endoplasmic reticulum</keyword>
<organism evidence="8 9">
    <name type="scientific">Naegleria fowleri</name>
    <name type="common">Brain eating amoeba</name>
    <dbReference type="NCBI Taxonomy" id="5763"/>
    <lineage>
        <taxon>Eukaryota</taxon>
        <taxon>Discoba</taxon>
        <taxon>Heterolobosea</taxon>
        <taxon>Tetramitia</taxon>
        <taxon>Eutetramitia</taxon>
        <taxon>Vahlkampfiidae</taxon>
        <taxon>Naegleria</taxon>
    </lineage>
</organism>
<dbReference type="EMBL" id="VFQX01000031">
    <property type="protein sequence ID" value="KAF0978037.1"/>
    <property type="molecule type" value="Genomic_DNA"/>
</dbReference>
<dbReference type="GO" id="GO:0005789">
    <property type="term" value="C:endoplasmic reticulum membrane"/>
    <property type="evidence" value="ECO:0007669"/>
    <property type="project" value="UniProtKB-SubCell"/>
</dbReference>
<dbReference type="Proteomes" id="UP000444721">
    <property type="component" value="Unassembled WGS sequence"/>
</dbReference>
<dbReference type="OMA" id="FELRCEE"/>
<dbReference type="VEuPathDB" id="AmoebaDB:NfTy_062410"/>
<accession>A0A6A5BLY8</accession>
<keyword evidence="6 7" id="KW-0472">Membrane</keyword>
<evidence type="ECO:0000313" key="9">
    <source>
        <dbReference type="Proteomes" id="UP000444721"/>
    </source>
</evidence>
<comment type="subcellular location">
    <subcellularLocation>
        <location evidence="1">Endoplasmic reticulum membrane</location>
    </subcellularLocation>
</comment>
<dbReference type="Pfam" id="PF04622">
    <property type="entry name" value="ERG2_Sigma1R"/>
    <property type="match status" value="1"/>
</dbReference>
<dbReference type="PANTHER" id="PTHR10868:SF1">
    <property type="entry name" value="SIGMA NON-OPIOID INTRACELLULAR RECEPTOR 1"/>
    <property type="match status" value="1"/>
</dbReference>
<evidence type="ECO:0000256" key="3">
    <source>
        <dbReference type="ARBA" id="ARBA00022692"/>
    </source>
</evidence>
<comment type="caution">
    <text evidence="8">The sequence shown here is derived from an EMBL/GenBank/DDBJ whole genome shotgun (WGS) entry which is preliminary data.</text>
</comment>
<reference evidence="8 9" key="1">
    <citation type="journal article" date="2019" name="Sci. Rep.">
        <title>Nanopore sequencing improves the draft genome of the human pathogenic amoeba Naegleria fowleri.</title>
        <authorList>
            <person name="Liechti N."/>
            <person name="Schurch N."/>
            <person name="Bruggmann R."/>
            <person name="Wittwer M."/>
        </authorList>
    </citation>
    <scope>NUCLEOTIDE SEQUENCE [LARGE SCALE GENOMIC DNA]</scope>
    <source>
        <strain evidence="8 9">ATCC 30894</strain>
    </source>
</reference>
<dbReference type="RefSeq" id="XP_044562750.1">
    <property type="nucleotide sequence ID" value="XM_044706177.1"/>
</dbReference>
<dbReference type="VEuPathDB" id="AmoebaDB:FDP41_002929"/>